<evidence type="ECO:0008006" key="3">
    <source>
        <dbReference type="Google" id="ProtNLM"/>
    </source>
</evidence>
<proteinExistence type="predicted"/>
<dbReference type="eggNOG" id="ENOG502SNVZ">
    <property type="taxonomic scope" value="Eukaryota"/>
</dbReference>
<dbReference type="Proteomes" id="UP000005206">
    <property type="component" value="Chromosome 12"/>
</dbReference>
<keyword evidence="2" id="KW-1185">Reference proteome</keyword>
<sequence length="580" mass="66213">MSTSPPLPQTCLLSLPRELRSLIYHFYFKLEGGYVFNREDPYNGKLAMADGQPINLSLMYVCRLIAAEAKDLPLRINDVSFSTAYHQDWSPLAGRFQYLSILYAQIEMDLVRHLSRAATSKTHSEIVLKFPYFSAVFDDFEEYTSGLPLSICSRVPCTALQQLSPRGGRGILVGVYSIHHPFWARCYDDRLHSPFQQATTYALDVFSQKDPAKFKELADVAPGCFEPHEFDSLRLDPWAIPSSAELARIGRKLHDEEVWQALQRWRYPLDEEAVLRVYGRRHPRLRGSETRRYQSTNVCYREAYHFSAAAVAIRFLERLSPAQRLNLRHIVLHEDHISVGLPECHAMGLIRFCRENPRLRVERYVGLWRNILHDIQAPSLDNMPEVADDLTKGERRCEISDGRLGRILSSWFGEALALMDAGMPAGSFTLILDGNPAINLSSEIFQNGIQRSIATEQAFRRCFDKHLSNAENDHTVGYIRMGDWAPNHLLDGMGHLDNPASVIRCNFNIGTPWDVDKMVEERRQWPVQRWQDDLSRANDGGYCTLAPPLPCWSSFQLDIFEQKIVPKPAEAKDDEDGVGT</sequence>
<gene>
    <name evidence="1" type="ORF">NECHADRAFT_87838</name>
</gene>
<evidence type="ECO:0000313" key="2">
    <source>
        <dbReference type="Proteomes" id="UP000005206"/>
    </source>
</evidence>
<dbReference type="GeneID" id="9676233"/>
<accession>C7Z359</accession>
<dbReference type="OMA" id="GRQECHA"/>
<dbReference type="HOGENOM" id="CLU_038958_0_0_1"/>
<dbReference type="EMBL" id="GG698907">
    <property type="protein sequence ID" value="EEU41603.1"/>
    <property type="molecule type" value="Genomic_DNA"/>
</dbReference>
<dbReference type="OrthoDB" id="5062850at2759"/>
<evidence type="ECO:0000313" key="1">
    <source>
        <dbReference type="EMBL" id="EEU41603.1"/>
    </source>
</evidence>
<dbReference type="RefSeq" id="XP_003047316.1">
    <property type="nucleotide sequence ID" value="XM_003047270.1"/>
</dbReference>
<name>C7Z359_FUSV7</name>
<dbReference type="InParanoid" id="C7Z359"/>
<dbReference type="AlphaFoldDB" id="C7Z359"/>
<reference evidence="1 2" key="1">
    <citation type="journal article" date="2009" name="PLoS Genet.">
        <title>The genome of Nectria haematococca: contribution of supernumerary chromosomes to gene expansion.</title>
        <authorList>
            <person name="Coleman J.J."/>
            <person name="Rounsley S.D."/>
            <person name="Rodriguez-Carres M."/>
            <person name="Kuo A."/>
            <person name="Wasmann C.C."/>
            <person name="Grimwood J."/>
            <person name="Schmutz J."/>
            <person name="Taga M."/>
            <person name="White G.J."/>
            <person name="Zhou S."/>
            <person name="Schwartz D.C."/>
            <person name="Freitag M."/>
            <person name="Ma L.J."/>
            <person name="Danchin E.G."/>
            <person name="Henrissat B."/>
            <person name="Coutinho P.M."/>
            <person name="Nelson D.R."/>
            <person name="Straney D."/>
            <person name="Napoli C.A."/>
            <person name="Barker B.M."/>
            <person name="Gribskov M."/>
            <person name="Rep M."/>
            <person name="Kroken S."/>
            <person name="Molnar I."/>
            <person name="Rensing C."/>
            <person name="Kennell J.C."/>
            <person name="Zamora J."/>
            <person name="Farman M.L."/>
            <person name="Selker E.U."/>
            <person name="Salamov A."/>
            <person name="Shapiro H."/>
            <person name="Pangilinan J."/>
            <person name="Lindquist E."/>
            <person name="Lamers C."/>
            <person name="Grigoriev I.V."/>
            <person name="Geiser D.M."/>
            <person name="Covert S.F."/>
            <person name="Temporini E."/>
            <person name="Vanetten H.D."/>
        </authorList>
    </citation>
    <scope>NUCLEOTIDE SEQUENCE [LARGE SCALE GENOMIC DNA]</scope>
    <source>
        <strain evidence="2">ATCC MYA-4622 / CBS 123669 / FGSC 9596 / NRRL 45880 / 77-13-4</strain>
    </source>
</reference>
<organism evidence="1 2">
    <name type="scientific">Fusarium vanettenii (strain ATCC MYA-4622 / CBS 123669 / FGSC 9596 / NRRL 45880 / 77-13-4)</name>
    <name type="common">Fusarium solani subsp. pisi</name>
    <dbReference type="NCBI Taxonomy" id="660122"/>
    <lineage>
        <taxon>Eukaryota</taxon>
        <taxon>Fungi</taxon>
        <taxon>Dikarya</taxon>
        <taxon>Ascomycota</taxon>
        <taxon>Pezizomycotina</taxon>
        <taxon>Sordariomycetes</taxon>
        <taxon>Hypocreomycetidae</taxon>
        <taxon>Hypocreales</taxon>
        <taxon>Nectriaceae</taxon>
        <taxon>Fusarium</taxon>
        <taxon>Fusarium solani species complex</taxon>
        <taxon>Fusarium vanettenii</taxon>
    </lineage>
</organism>
<dbReference type="VEuPathDB" id="FungiDB:NECHADRAFT_87838"/>
<protein>
    <recommendedName>
        <fullName evidence="3">F-box domain-containing protein</fullName>
    </recommendedName>
</protein>
<dbReference type="KEGG" id="nhe:NECHADRAFT_87838"/>